<reference evidence="1" key="2">
    <citation type="submission" date="2020-08" db="EMBL/GenBank/DDBJ databases">
        <title>Draft Genome Sequence of Cumin Blight Pathogen Alternaria burnsii.</title>
        <authorList>
            <person name="Feng Z."/>
        </authorList>
    </citation>
    <scope>NUCLEOTIDE SEQUENCE</scope>
    <source>
        <strain evidence="1">CBS107.38</strain>
    </source>
</reference>
<protein>
    <submittedName>
        <fullName evidence="1">Uncharacterized protein</fullName>
    </submittedName>
</protein>
<dbReference type="Proteomes" id="UP000596902">
    <property type="component" value="Unassembled WGS sequence"/>
</dbReference>
<sequence>MNLVTASSHVTVLASGWEAGPEGVVVGALTSKNPHITDATMQGEDMSFRHS</sequence>
<name>A0A8H7EJL0_9PLEO</name>
<comment type="caution">
    <text evidence="1">The sequence shown here is derived from an EMBL/GenBank/DDBJ whole genome shotgun (WGS) entry which is preliminary data.</text>
</comment>
<accession>A0A8H7EJL0</accession>
<dbReference type="AlphaFoldDB" id="A0A8H7EJL0"/>
<organism evidence="1 2">
    <name type="scientific">Alternaria burnsii</name>
    <dbReference type="NCBI Taxonomy" id="1187904"/>
    <lineage>
        <taxon>Eukaryota</taxon>
        <taxon>Fungi</taxon>
        <taxon>Dikarya</taxon>
        <taxon>Ascomycota</taxon>
        <taxon>Pezizomycotina</taxon>
        <taxon>Dothideomycetes</taxon>
        <taxon>Pleosporomycetidae</taxon>
        <taxon>Pleosporales</taxon>
        <taxon>Pleosporineae</taxon>
        <taxon>Pleosporaceae</taxon>
        <taxon>Alternaria</taxon>
        <taxon>Alternaria sect. Alternaria</taxon>
    </lineage>
</organism>
<proteinExistence type="predicted"/>
<keyword evidence="2" id="KW-1185">Reference proteome</keyword>
<evidence type="ECO:0000313" key="2">
    <source>
        <dbReference type="Proteomes" id="UP000596902"/>
    </source>
</evidence>
<dbReference type="RefSeq" id="XP_038788277.1">
    <property type="nucleotide sequence ID" value="XM_038928570.1"/>
</dbReference>
<reference evidence="1" key="1">
    <citation type="submission" date="2020-01" db="EMBL/GenBank/DDBJ databases">
        <authorList>
            <person name="Feng Z.H.Z."/>
        </authorList>
    </citation>
    <scope>NUCLEOTIDE SEQUENCE</scope>
    <source>
        <strain evidence="1">CBS107.38</strain>
    </source>
</reference>
<gene>
    <name evidence="1" type="ORF">GT037_003523</name>
</gene>
<evidence type="ECO:0000313" key="1">
    <source>
        <dbReference type="EMBL" id="KAF7678142.1"/>
    </source>
</evidence>
<dbReference type="GeneID" id="62201748"/>
<dbReference type="EMBL" id="JAAABM010000004">
    <property type="protein sequence ID" value="KAF7678142.1"/>
    <property type="molecule type" value="Genomic_DNA"/>
</dbReference>